<evidence type="ECO:0000256" key="1">
    <source>
        <dbReference type="ARBA" id="ARBA00022574"/>
    </source>
</evidence>
<protein>
    <recommendedName>
        <fullName evidence="6">WD-repeat protein</fullName>
    </recommendedName>
</protein>
<keyword evidence="1 3" id="KW-0853">WD repeat</keyword>
<keyword evidence="2" id="KW-0677">Repeat</keyword>
<dbReference type="InterPro" id="IPR044716">
    <property type="entry name" value="LEUNIG-like"/>
</dbReference>
<dbReference type="EMBL" id="JAIVGD010000026">
    <property type="protein sequence ID" value="KAH0742466.1"/>
    <property type="molecule type" value="Genomic_DNA"/>
</dbReference>
<dbReference type="Proteomes" id="UP000826656">
    <property type="component" value="Unassembled WGS sequence"/>
</dbReference>
<dbReference type="InterPro" id="IPR015943">
    <property type="entry name" value="WD40/YVTN_repeat-like_dom_sf"/>
</dbReference>
<evidence type="ECO:0000313" key="4">
    <source>
        <dbReference type="EMBL" id="KAH0742466.1"/>
    </source>
</evidence>
<dbReference type="SUPFAM" id="SSF50978">
    <property type="entry name" value="WD40 repeat-like"/>
    <property type="match status" value="1"/>
</dbReference>
<dbReference type="PROSITE" id="PS50294">
    <property type="entry name" value="WD_REPEATS_REGION"/>
    <property type="match status" value="3"/>
</dbReference>
<dbReference type="CDD" id="cd00200">
    <property type="entry name" value="WD40"/>
    <property type="match status" value="1"/>
</dbReference>
<accession>A0ABQ7U6B4</accession>
<dbReference type="PANTHER" id="PTHR44376:SF8">
    <property type="entry name" value="TRANSCRIPTIONAL COREPRESSOR LEUNIG-LIKE"/>
    <property type="match status" value="1"/>
</dbReference>
<proteinExistence type="predicted"/>
<sequence length="647" mass="71059">MTSSAAQLSLDRVILDYMFSRGFHQAGEAFSNAIQANQNRNAINSPHEAFLQVWWGKFYEAYRTRFPDDAVLTTDSFDKVSQTVENIVADNSLHQSYASDHTKANISNVMPVMSSPLLMTSSPVMDSIGPDVMDAEILNLLSTYDTNFASLDLSSQRDMTLGLQFPEIGEMGGMLPFARNSGYQMPTAPPKWNARDDRPGIDLGGPMLMEPSIHAPANALPSSVELYDSGNSISLQQASHQGWPSVMLVDTDQRTPEFLPTSHQKLAPMGGLKRRSGKQPAVQEKINQLGLQFSNKSGIKRKAPLSSLASVCIKATVSGVAKNKTISCYSQGDDGLVIASSSINASTKKFATPQKENSFKEISNLDTKMSKLLCCHFNSKGELLATGGDNGKVLIWELGNNRACSVQGHAHQVTDVCFRPNSTVFASSSFDRTVKIWDATKRSNPFQKLVGHDGHVMSIDFHPTKLSLLSSCDSNDEIRLWDVNSGDCKLNFKGGISQVRFQPQLGDFLASSTGNIINIFDVETNKIQKKLQGHDKDIHSICWEMSGSYLASVSEDSARIWSVSDGKCLYELYSSGNKFQSCTFHFGHPLGLVIGSDKLLEVWNPFLQRNITRPYSAHSGIITSLVNSPSKGIVASVSDDQWIKIWE</sequence>
<feature type="repeat" description="WD" evidence="3">
    <location>
        <begin position="365"/>
        <end position="406"/>
    </location>
</feature>
<evidence type="ECO:0000256" key="3">
    <source>
        <dbReference type="PROSITE-ProRule" id="PRU00221"/>
    </source>
</evidence>
<feature type="repeat" description="WD" evidence="3">
    <location>
        <begin position="449"/>
        <end position="491"/>
    </location>
</feature>
<name>A0ABQ7U6B4_SOLTU</name>
<reference evidence="4 5" key="1">
    <citation type="journal article" date="2021" name="bioRxiv">
        <title>Chromosome-scale and haplotype-resolved genome assembly of a tetraploid potato cultivar.</title>
        <authorList>
            <person name="Sun H."/>
            <person name="Jiao W.-B."/>
            <person name="Krause K."/>
            <person name="Campoy J.A."/>
            <person name="Goel M."/>
            <person name="Folz-Donahue K."/>
            <person name="Kukat C."/>
            <person name="Huettel B."/>
            <person name="Schneeberger K."/>
        </authorList>
    </citation>
    <scope>NUCLEOTIDE SEQUENCE [LARGE SCALE GENOMIC DNA]</scope>
    <source>
        <strain evidence="4">SolTubOtavaFocal</strain>
        <tissue evidence="4">Leaves</tissue>
    </source>
</reference>
<evidence type="ECO:0000313" key="5">
    <source>
        <dbReference type="Proteomes" id="UP000826656"/>
    </source>
</evidence>
<dbReference type="InterPro" id="IPR036322">
    <property type="entry name" value="WD40_repeat_dom_sf"/>
</dbReference>
<dbReference type="InterPro" id="IPR019775">
    <property type="entry name" value="WD40_repeat_CS"/>
</dbReference>
<dbReference type="Gene3D" id="2.130.10.10">
    <property type="entry name" value="YVTN repeat-like/Quinoprotein amine dehydrogenase"/>
    <property type="match status" value="2"/>
</dbReference>
<dbReference type="SMART" id="SM00320">
    <property type="entry name" value="WD40"/>
    <property type="match status" value="7"/>
</dbReference>
<organism evidence="4 5">
    <name type="scientific">Solanum tuberosum</name>
    <name type="common">Potato</name>
    <dbReference type="NCBI Taxonomy" id="4113"/>
    <lineage>
        <taxon>Eukaryota</taxon>
        <taxon>Viridiplantae</taxon>
        <taxon>Streptophyta</taxon>
        <taxon>Embryophyta</taxon>
        <taxon>Tracheophyta</taxon>
        <taxon>Spermatophyta</taxon>
        <taxon>Magnoliopsida</taxon>
        <taxon>eudicotyledons</taxon>
        <taxon>Gunneridae</taxon>
        <taxon>Pentapetalae</taxon>
        <taxon>asterids</taxon>
        <taxon>lamiids</taxon>
        <taxon>Solanales</taxon>
        <taxon>Solanaceae</taxon>
        <taxon>Solanoideae</taxon>
        <taxon>Solaneae</taxon>
        <taxon>Solanum</taxon>
    </lineage>
</organism>
<dbReference type="PROSITE" id="PS50082">
    <property type="entry name" value="WD_REPEATS_2"/>
    <property type="match status" value="4"/>
</dbReference>
<evidence type="ECO:0000256" key="2">
    <source>
        <dbReference type="ARBA" id="ARBA00022737"/>
    </source>
</evidence>
<feature type="repeat" description="WD" evidence="3">
    <location>
        <begin position="406"/>
        <end position="438"/>
    </location>
</feature>
<gene>
    <name evidence="4" type="ORF">KY290_035509</name>
</gene>
<comment type="caution">
    <text evidence="4">The sequence shown here is derived from an EMBL/GenBank/DDBJ whole genome shotgun (WGS) entry which is preliminary data.</text>
</comment>
<evidence type="ECO:0008006" key="6">
    <source>
        <dbReference type="Google" id="ProtNLM"/>
    </source>
</evidence>
<dbReference type="PANTHER" id="PTHR44376">
    <property type="entry name" value="TRANSCRIPTIONAL REGULATOR OF FILAMENTOUS GROWTH FLO8"/>
    <property type="match status" value="1"/>
</dbReference>
<feature type="repeat" description="WD" evidence="3">
    <location>
        <begin position="615"/>
        <end position="647"/>
    </location>
</feature>
<keyword evidence="5" id="KW-1185">Reference proteome</keyword>
<dbReference type="PROSITE" id="PS00678">
    <property type="entry name" value="WD_REPEATS_1"/>
    <property type="match status" value="2"/>
</dbReference>
<dbReference type="InterPro" id="IPR001680">
    <property type="entry name" value="WD40_rpt"/>
</dbReference>
<dbReference type="Pfam" id="PF00400">
    <property type="entry name" value="WD40"/>
    <property type="match status" value="5"/>
</dbReference>